<gene>
    <name evidence="2" type="ORF">B841_04190</name>
</gene>
<keyword evidence="3" id="KW-1185">Reference proteome</keyword>
<feature type="chain" id="PRO_5004540714" description="Secreted protein" evidence="1">
    <location>
        <begin position="29"/>
        <end position="171"/>
    </location>
</feature>
<name>S5THA5_9CORY</name>
<evidence type="ECO:0000313" key="3">
    <source>
        <dbReference type="Proteomes" id="UP000015388"/>
    </source>
</evidence>
<organism evidence="2 3">
    <name type="scientific">Corynebacterium maris DSM 45190</name>
    <dbReference type="NCBI Taxonomy" id="1224163"/>
    <lineage>
        <taxon>Bacteria</taxon>
        <taxon>Bacillati</taxon>
        <taxon>Actinomycetota</taxon>
        <taxon>Actinomycetes</taxon>
        <taxon>Mycobacteriales</taxon>
        <taxon>Corynebacteriaceae</taxon>
        <taxon>Corynebacterium</taxon>
    </lineage>
</organism>
<evidence type="ECO:0008006" key="4">
    <source>
        <dbReference type="Google" id="ProtNLM"/>
    </source>
</evidence>
<dbReference type="HOGENOM" id="CLU_117101_0_0_11"/>
<reference evidence="2 3" key="1">
    <citation type="submission" date="2012-11" db="EMBL/GenBank/DDBJ databases">
        <title>The complete genome sequence of Corynebacterium maris Coryn-1 (=DSM 45190).</title>
        <authorList>
            <person name="Schaffert L."/>
            <person name="Albersmeier A."/>
            <person name="Kalinowski J."/>
            <person name="Ruckert C."/>
        </authorList>
    </citation>
    <scope>NUCLEOTIDE SEQUENCE [LARGE SCALE GENOMIC DNA]</scope>
    <source>
        <strain evidence="3">Coryn-1</strain>
    </source>
</reference>
<dbReference type="PATRIC" id="fig|1224163.3.peg.837"/>
<proteinExistence type="predicted"/>
<dbReference type="AlphaFoldDB" id="S5THA5"/>
<dbReference type="RefSeq" id="WP_020934254.1">
    <property type="nucleotide sequence ID" value="NC_021915.1"/>
</dbReference>
<feature type="signal peptide" evidence="1">
    <location>
        <begin position="1"/>
        <end position="28"/>
    </location>
</feature>
<dbReference type="OrthoDB" id="4426064at2"/>
<sequence length="171" mass="17754">MSITARVSAFLTAAALAVTATFAVPAGAQTLPDAPVQAEAGIQQAPAPVEAEPQQDVPAFTAEGVEGRLLAATGQNLTGMGHYADPVAWEIAAQWAGEAMTGQVEFLGGVGRGNTHLDTGDGNIYRLTVEEAEARIGWLDQPVTESANGTGFGVASARVDDTVYLVEYFLY</sequence>
<protein>
    <recommendedName>
        <fullName evidence="4">Secreted protein</fullName>
    </recommendedName>
</protein>
<dbReference type="EMBL" id="CP003924">
    <property type="protein sequence ID" value="AGS34321.1"/>
    <property type="molecule type" value="Genomic_DNA"/>
</dbReference>
<keyword evidence="1" id="KW-0732">Signal</keyword>
<dbReference type="Proteomes" id="UP000015388">
    <property type="component" value="Chromosome"/>
</dbReference>
<accession>S5THA5</accession>
<dbReference type="eggNOG" id="ENOG5031JD6">
    <property type="taxonomic scope" value="Bacteria"/>
</dbReference>
<dbReference type="STRING" id="1224163.B841_04190"/>
<evidence type="ECO:0000256" key="1">
    <source>
        <dbReference type="SAM" id="SignalP"/>
    </source>
</evidence>
<evidence type="ECO:0000313" key="2">
    <source>
        <dbReference type="EMBL" id="AGS34321.1"/>
    </source>
</evidence>
<dbReference type="KEGG" id="cmd:B841_04190"/>